<evidence type="ECO:0000313" key="3">
    <source>
        <dbReference type="EnsemblPlants" id="KEH35408"/>
    </source>
</evidence>
<accession>A0A072V239</accession>
<reference evidence="1 4" key="1">
    <citation type="journal article" date="2011" name="Nature">
        <title>The Medicago genome provides insight into the evolution of rhizobial symbioses.</title>
        <authorList>
            <person name="Young N.D."/>
            <person name="Debelle F."/>
            <person name="Oldroyd G.E."/>
            <person name="Geurts R."/>
            <person name="Cannon S.B."/>
            <person name="Udvardi M.K."/>
            <person name="Benedito V.A."/>
            <person name="Mayer K.F."/>
            <person name="Gouzy J."/>
            <person name="Schoof H."/>
            <person name="Van de Peer Y."/>
            <person name="Proost S."/>
            <person name="Cook D.R."/>
            <person name="Meyers B.C."/>
            <person name="Spannagl M."/>
            <person name="Cheung F."/>
            <person name="De Mita S."/>
            <person name="Krishnakumar V."/>
            <person name="Gundlach H."/>
            <person name="Zhou S."/>
            <person name="Mudge J."/>
            <person name="Bharti A.K."/>
            <person name="Murray J.D."/>
            <person name="Naoumkina M.A."/>
            <person name="Rosen B."/>
            <person name="Silverstein K.A."/>
            <person name="Tang H."/>
            <person name="Rombauts S."/>
            <person name="Zhao P.X."/>
            <person name="Zhou P."/>
            <person name="Barbe V."/>
            <person name="Bardou P."/>
            <person name="Bechner M."/>
            <person name="Bellec A."/>
            <person name="Berger A."/>
            <person name="Berges H."/>
            <person name="Bidwell S."/>
            <person name="Bisseling T."/>
            <person name="Choisne N."/>
            <person name="Couloux A."/>
            <person name="Denny R."/>
            <person name="Deshpande S."/>
            <person name="Dai X."/>
            <person name="Doyle J.J."/>
            <person name="Dudez A.M."/>
            <person name="Farmer A.D."/>
            <person name="Fouteau S."/>
            <person name="Franken C."/>
            <person name="Gibelin C."/>
            <person name="Gish J."/>
            <person name="Goldstein S."/>
            <person name="Gonzalez A.J."/>
            <person name="Green P.J."/>
            <person name="Hallab A."/>
            <person name="Hartog M."/>
            <person name="Hua A."/>
            <person name="Humphray S.J."/>
            <person name="Jeong D.H."/>
            <person name="Jing Y."/>
            <person name="Jocker A."/>
            <person name="Kenton S.M."/>
            <person name="Kim D.J."/>
            <person name="Klee K."/>
            <person name="Lai H."/>
            <person name="Lang C."/>
            <person name="Lin S."/>
            <person name="Macmil S.L."/>
            <person name="Magdelenat G."/>
            <person name="Matthews L."/>
            <person name="McCorrison J."/>
            <person name="Monaghan E.L."/>
            <person name="Mun J.H."/>
            <person name="Najar F.Z."/>
            <person name="Nicholson C."/>
            <person name="Noirot C."/>
            <person name="O'Bleness M."/>
            <person name="Paule C.R."/>
            <person name="Poulain J."/>
            <person name="Prion F."/>
            <person name="Qin B."/>
            <person name="Qu C."/>
            <person name="Retzel E.F."/>
            <person name="Riddle C."/>
            <person name="Sallet E."/>
            <person name="Samain S."/>
            <person name="Samson N."/>
            <person name="Sanders I."/>
            <person name="Saurat O."/>
            <person name="Scarpelli C."/>
            <person name="Schiex T."/>
            <person name="Segurens B."/>
            <person name="Severin A.J."/>
            <person name="Sherrier D.J."/>
            <person name="Shi R."/>
            <person name="Sims S."/>
            <person name="Singer S.R."/>
            <person name="Sinharoy S."/>
            <person name="Sterck L."/>
            <person name="Viollet A."/>
            <person name="Wang B.B."/>
            <person name="Wang K."/>
            <person name="Wang M."/>
            <person name="Wang X."/>
            <person name="Warfsmann J."/>
            <person name="Weissenbach J."/>
            <person name="White D.D."/>
            <person name="White J.D."/>
            <person name="Wiley G.B."/>
            <person name="Wincker P."/>
            <person name="Xing Y."/>
            <person name="Yang L."/>
            <person name="Yao Z."/>
            <person name="Ying F."/>
            <person name="Zhai J."/>
            <person name="Zhou L."/>
            <person name="Zuber A."/>
            <person name="Denarie J."/>
            <person name="Dixon R.A."/>
            <person name="May G.D."/>
            <person name="Schwartz D.C."/>
            <person name="Rogers J."/>
            <person name="Quetier F."/>
            <person name="Town C.D."/>
            <person name="Roe B.A."/>
        </authorList>
    </citation>
    <scope>NUCLEOTIDE SEQUENCE [LARGE SCALE GENOMIC DNA]</scope>
    <source>
        <strain evidence="1">A17</strain>
        <strain evidence="3 4">cv. Jemalong A17</strain>
    </source>
</reference>
<dbReference type="Gramene" id="rna18025">
    <property type="protein sequence ID" value="RHN69543.1"/>
    <property type="gene ID" value="gene18025"/>
</dbReference>
<evidence type="ECO:0000313" key="1">
    <source>
        <dbReference type="EMBL" id="KEH35408.1"/>
    </source>
</evidence>
<dbReference type="HOGENOM" id="CLU_2444171_0_0_1"/>
<reference evidence="1 4" key="2">
    <citation type="journal article" date="2014" name="BMC Genomics">
        <title>An improved genome release (version Mt4.0) for the model legume Medicago truncatula.</title>
        <authorList>
            <person name="Tang H."/>
            <person name="Krishnakumar V."/>
            <person name="Bidwell S."/>
            <person name="Rosen B."/>
            <person name="Chan A."/>
            <person name="Zhou S."/>
            <person name="Gentzbittel L."/>
            <person name="Childs K.L."/>
            <person name="Yandell M."/>
            <person name="Gundlach H."/>
            <person name="Mayer K.F."/>
            <person name="Schwartz D.C."/>
            <person name="Town C.D."/>
        </authorList>
    </citation>
    <scope>GENOME REANNOTATION</scope>
    <source>
        <strain evidence="1">A17</strain>
        <strain evidence="3 4">cv. Jemalong A17</strain>
    </source>
</reference>
<dbReference type="EMBL" id="PSQE01000003">
    <property type="protein sequence ID" value="RHN69543.1"/>
    <property type="molecule type" value="Genomic_DNA"/>
</dbReference>
<sequence length="90" mass="10009">MGLSRRPARFKRPDFMETKEITPTQLKSLRAAAARVFVDERNLKEKSSEMNIVADGSTDKKENVASFDNGVQNLSTAPIKIEPKGTKSNN</sequence>
<proteinExistence type="predicted"/>
<keyword evidence="4" id="KW-1185">Reference proteome</keyword>
<dbReference type="Proteomes" id="UP000265566">
    <property type="component" value="Chromosome 3"/>
</dbReference>
<gene>
    <name evidence="1" type="ordered locus">MTR_3g089115</name>
    <name evidence="2" type="ORF">MtrunA17_Chr3g0125851</name>
</gene>
<reference evidence="3" key="3">
    <citation type="submission" date="2015-04" db="UniProtKB">
        <authorList>
            <consortium name="EnsemblPlants"/>
        </authorList>
    </citation>
    <scope>IDENTIFICATION</scope>
    <source>
        <strain evidence="3">cv. Jemalong A17</strain>
    </source>
</reference>
<dbReference type="EMBL" id="CM001219">
    <property type="protein sequence ID" value="KEH35408.1"/>
    <property type="molecule type" value="Genomic_DNA"/>
</dbReference>
<dbReference type="EnsemblPlants" id="KEH35408">
    <property type="protein sequence ID" value="KEH35408"/>
    <property type="gene ID" value="MTR_3g089115"/>
</dbReference>
<evidence type="ECO:0000313" key="4">
    <source>
        <dbReference type="Proteomes" id="UP000002051"/>
    </source>
</evidence>
<evidence type="ECO:0000313" key="2">
    <source>
        <dbReference type="EMBL" id="RHN69543.1"/>
    </source>
</evidence>
<protein>
    <submittedName>
        <fullName evidence="1 3">Uncharacterized protein</fullName>
    </submittedName>
</protein>
<organism evidence="1 4">
    <name type="scientific">Medicago truncatula</name>
    <name type="common">Barrel medic</name>
    <name type="synonym">Medicago tribuloides</name>
    <dbReference type="NCBI Taxonomy" id="3880"/>
    <lineage>
        <taxon>Eukaryota</taxon>
        <taxon>Viridiplantae</taxon>
        <taxon>Streptophyta</taxon>
        <taxon>Embryophyta</taxon>
        <taxon>Tracheophyta</taxon>
        <taxon>Spermatophyta</taxon>
        <taxon>Magnoliopsida</taxon>
        <taxon>eudicotyledons</taxon>
        <taxon>Gunneridae</taxon>
        <taxon>Pentapetalae</taxon>
        <taxon>rosids</taxon>
        <taxon>fabids</taxon>
        <taxon>Fabales</taxon>
        <taxon>Fabaceae</taxon>
        <taxon>Papilionoideae</taxon>
        <taxon>50 kb inversion clade</taxon>
        <taxon>NPAAA clade</taxon>
        <taxon>Hologalegina</taxon>
        <taxon>IRL clade</taxon>
        <taxon>Trifolieae</taxon>
        <taxon>Medicago</taxon>
    </lineage>
</organism>
<name>A0A072V239_MEDTR</name>
<reference evidence="2" key="4">
    <citation type="journal article" date="2018" name="Nat. Plants">
        <title>Whole-genome landscape of Medicago truncatula symbiotic genes.</title>
        <authorList>
            <person name="Pecrix Y."/>
            <person name="Gamas P."/>
            <person name="Carrere S."/>
        </authorList>
    </citation>
    <scope>NUCLEOTIDE SEQUENCE</scope>
    <source>
        <tissue evidence="2">Leaves</tissue>
    </source>
</reference>
<dbReference type="Proteomes" id="UP000002051">
    <property type="component" value="Chromosome 3"/>
</dbReference>
<dbReference type="AlphaFoldDB" id="A0A072V239"/>